<dbReference type="Gene3D" id="3.30.1390.20">
    <property type="entry name" value="Ribosomal protein L30, ferredoxin-like fold domain"/>
    <property type="match status" value="1"/>
</dbReference>
<dbReference type="EMBL" id="LJUO01000018">
    <property type="protein sequence ID" value="KPK72991.1"/>
    <property type="molecule type" value="Genomic_DNA"/>
</dbReference>
<evidence type="ECO:0000256" key="2">
    <source>
        <dbReference type="ARBA" id="ARBA00011838"/>
    </source>
</evidence>
<dbReference type="GO" id="GO:0006412">
    <property type="term" value="P:translation"/>
    <property type="evidence" value="ECO:0007669"/>
    <property type="project" value="InterPro"/>
</dbReference>
<dbReference type="PANTHER" id="PTHR15892:SF2">
    <property type="entry name" value="LARGE RIBOSOMAL SUBUNIT PROTEIN UL30M"/>
    <property type="match status" value="1"/>
</dbReference>
<dbReference type="AlphaFoldDB" id="A0A0S8GJ43"/>
<protein>
    <recommendedName>
        <fullName evidence="5">50S ribosomal protein L30</fullName>
    </recommendedName>
</protein>
<comment type="similarity">
    <text evidence="1">Belongs to the universal ribosomal protein uL30 family.</text>
</comment>
<keyword evidence="3 7" id="KW-0689">Ribosomal protein</keyword>
<name>A0A0S8GJ43_UNCW3</name>
<evidence type="ECO:0000256" key="5">
    <source>
        <dbReference type="ARBA" id="ARBA00035492"/>
    </source>
</evidence>
<sequence>MKKKLKVTLKKSPINKIKKHKRTLKALGLTKIGKTRVFPDNSAVRGMLDQVAYMVTVEEIHGEAK</sequence>
<evidence type="ECO:0000256" key="4">
    <source>
        <dbReference type="ARBA" id="ARBA00023274"/>
    </source>
</evidence>
<dbReference type="Pfam" id="PF00327">
    <property type="entry name" value="Ribosomal_L30"/>
    <property type="match status" value="1"/>
</dbReference>
<dbReference type="SUPFAM" id="SSF55129">
    <property type="entry name" value="Ribosomal protein L30p/L7e"/>
    <property type="match status" value="1"/>
</dbReference>
<keyword evidence="4" id="KW-0687">Ribonucleoprotein</keyword>
<dbReference type="GO" id="GO:0022625">
    <property type="term" value="C:cytosolic large ribosomal subunit"/>
    <property type="evidence" value="ECO:0007669"/>
    <property type="project" value="TreeGrafter"/>
</dbReference>
<dbReference type="InterPro" id="IPR005996">
    <property type="entry name" value="Ribosomal_uL30_bac-type"/>
</dbReference>
<comment type="subunit">
    <text evidence="2">Part of the 50S ribosomal subunit.</text>
</comment>
<evidence type="ECO:0000313" key="8">
    <source>
        <dbReference type="Proteomes" id="UP000051096"/>
    </source>
</evidence>
<dbReference type="GO" id="GO:0003735">
    <property type="term" value="F:structural constituent of ribosome"/>
    <property type="evidence" value="ECO:0007669"/>
    <property type="project" value="InterPro"/>
</dbReference>
<dbReference type="PIRSF" id="PIRSF002211">
    <property type="entry name" value="Ribosomal_L30_bac-type"/>
    <property type="match status" value="1"/>
</dbReference>
<organism evidence="7 8">
    <name type="scientific">candidate division WOR_3 bacterium SM23_60</name>
    <dbReference type="NCBI Taxonomy" id="1703780"/>
    <lineage>
        <taxon>Bacteria</taxon>
        <taxon>Bacteria division WOR-3</taxon>
    </lineage>
</organism>
<dbReference type="InterPro" id="IPR036919">
    <property type="entry name" value="Ribo_uL30_ferredoxin-like_sf"/>
</dbReference>
<dbReference type="NCBIfam" id="TIGR01308">
    <property type="entry name" value="rpmD_bact"/>
    <property type="match status" value="1"/>
</dbReference>
<dbReference type="InterPro" id="IPR016082">
    <property type="entry name" value="Ribosomal_uL30_ferredoxin-like"/>
</dbReference>
<dbReference type="CDD" id="cd01658">
    <property type="entry name" value="Ribosomal_L30"/>
    <property type="match status" value="1"/>
</dbReference>
<evidence type="ECO:0000259" key="6">
    <source>
        <dbReference type="Pfam" id="PF00327"/>
    </source>
</evidence>
<proteinExistence type="inferred from homology"/>
<feature type="domain" description="Large ribosomal subunit protein uL30-like ferredoxin-like fold" evidence="6">
    <location>
        <begin position="5"/>
        <end position="55"/>
    </location>
</feature>
<gene>
    <name evidence="7" type="ORF">AMJ87_03150</name>
</gene>
<comment type="caution">
    <text evidence="7">The sequence shown here is derived from an EMBL/GenBank/DDBJ whole genome shotgun (WGS) entry which is preliminary data.</text>
</comment>
<dbReference type="PANTHER" id="PTHR15892">
    <property type="entry name" value="MITOCHONDRIAL RIBOSOMAL PROTEIN L30"/>
    <property type="match status" value="1"/>
</dbReference>
<reference evidence="7 8" key="1">
    <citation type="journal article" date="2015" name="Microbiome">
        <title>Genomic resolution of linkages in carbon, nitrogen, and sulfur cycling among widespread estuary sediment bacteria.</title>
        <authorList>
            <person name="Baker B.J."/>
            <person name="Lazar C.S."/>
            <person name="Teske A.P."/>
            <person name="Dick G.J."/>
        </authorList>
    </citation>
    <scope>NUCLEOTIDE SEQUENCE [LARGE SCALE GENOMIC DNA]</scope>
    <source>
        <strain evidence="7">SM23_60</strain>
    </source>
</reference>
<accession>A0A0S8GJ43</accession>
<evidence type="ECO:0000256" key="3">
    <source>
        <dbReference type="ARBA" id="ARBA00022980"/>
    </source>
</evidence>
<evidence type="ECO:0000256" key="1">
    <source>
        <dbReference type="ARBA" id="ARBA00007594"/>
    </source>
</evidence>
<dbReference type="HAMAP" id="MF_01371_B">
    <property type="entry name" value="Ribosomal_uL30_B"/>
    <property type="match status" value="1"/>
</dbReference>
<dbReference type="Proteomes" id="UP000051096">
    <property type="component" value="Unassembled WGS sequence"/>
</dbReference>
<evidence type="ECO:0000313" key="7">
    <source>
        <dbReference type="EMBL" id="KPK72991.1"/>
    </source>
</evidence>